<dbReference type="OrthoDB" id="9808281at2"/>
<dbReference type="SUPFAM" id="SSF56214">
    <property type="entry name" value="4'-phosphopantetheinyl transferase"/>
    <property type="match status" value="2"/>
</dbReference>
<dbReference type="HOGENOM" id="CLU_057011_6_2_9"/>
<evidence type="ECO:0000256" key="1">
    <source>
        <dbReference type="ARBA" id="ARBA00010990"/>
    </source>
</evidence>
<dbReference type="EMBL" id="AEQN01000023">
    <property type="protein sequence ID" value="EFV01038.1"/>
    <property type="molecule type" value="Genomic_DNA"/>
</dbReference>
<gene>
    <name evidence="4" type="ORF">HMP0721_1777</name>
</gene>
<dbReference type="GO" id="GO:0005829">
    <property type="term" value="C:cytosol"/>
    <property type="evidence" value="ECO:0007669"/>
    <property type="project" value="TreeGrafter"/>
</dbReference>
<evidence type="ECO:0000313" key="5">
    <source>
        <dbReference type="Proteomes" id="UP000004754"/>
    </source>
</evidence>
<evidence type="ECO:0000259" key="3">
    <source>
        <dbReference type="Pfam" id="PF01648"/>
    </source>
</evidence>
<name>E6MIE2_9FIRM</name>
<dbReference type="eggNOG" id="COG2091">
    <property type="taxonomic scope" value="Bacteria"/>
</dbReference>
<dbReference type="RefSeq" id="WP_006599199.1">
    <property type="nucleotide sequence ID" value="NZ_GL622359.1"/>
</dbReference>
<dbReference type="GO" id="GO:0000287">
    <property type="term" value="F:magnesium ion binding"/>
    <property type="evidence" value="ECO:0007669"/>
    <property type="project" value="InterPro"/>
</dbReference>
<dbReference type="Proteomes" id="UP000004754">
    <property type="component" value="Unassembled WGS sequence"/>
</dbReference>
<dbReference type="InterPro" id="IPR050559">
    <property type="entry name" value="P-Pant_transferase_sf"/>
</dbReference>
<dbReference type="Gene3D" id="3.90.470.20">
    <property type="entry name" value="4'-phosphopantetheinyl transferase domain"/>
    <property type="match status" value="1"/>
</dbReference>
<organism evidence="4 5">
    <name type="scientific">Pseudoramibacter alactolyticus ATCC 23263</name>
    <dbReference type="NCBI Taxonomy" id="887929"/>
    <lineage>
        <taxon>Bacteria</taxon>
        <taxon>Bacillati</taxon>
        <taxon>Bacillota</taxon>
        <taxon>Clostridia</taxon>
        <taxon>Eubacteriales</taxon>
        <taxon>Eubacteriaceae</taxon>
        <taxon>Pseudoramibacter</taxon>
    </lineage>
</organism>
<comment type="caution">
    <text evidence="4">The sequence shown here is derived from an EMBL/GenBank/DDBJ whole genome shotgun (WGS) entry which is preliminary data.</text>
</comment>
<evidence type="ECO:0000313" key="4">
    <source>
        <dbReference type="EMBL" id="EFV01038.1"/>
    </source>
</evidence>
<evidence type="ECO:0000256" key="2">
    <source>
        <dbReference type="ARBA" id="ARBA00022679"/>
    </source>
</evidence>
<dbReference type="InterPro" id="IPR008278">
    <property type="entry name" value="4-PPantetheinyl_Trfase_dom"/>
</dbReference>
<feature type="domain" description="4'-phosphopantetheinyl transferase" evidence="3">
    <location>
        <begin position="76"/>
        <end position="152"/>
    </location>
</feature>
<dbReference type="PANTHER" id="PTHR12215:SF10">
    <property type="entry name" value="L-AMINOADIPATE-SEMIALDEHYDE DEHYDROGENASE-PHOSPHOPANTETHEINYL TRANSFERASE"/>
    <property type="match status" value="1"/>
</dbReference>
<dbReference type="InterPro" id="IPR037143">
    <property type="entry name" value="4-PPantetheinyl_Trfase_dom_sf"/>
</dbReference>
<protein>
    <submittedName>
        <fullName evidence="4">4'-phosphopantetheinyl transferase family protein</fullName>
    </submittedName>
</protein>
<dbReference type="GO" id="GO:0019878">
    <property type="term" value="P:lysine biosynthetic process via aminoadipic acid"/>
    <property type="evidence" value="ECO:0007669"/>
    <property type="project" value="TreeGrafter"/>
</dbReference>
<dbReference type="AlphaFoldDB" id="E6MIE2"/>
<dbReference type="PANTHER" id="PTHR12215">
    <property type="entry name" value="PHOSPHOPANTETHEINE TRANSFERASE"/>
    <property type="match status" value="1"/>
</dbReference>
<dbReference type="GO" id="GO:0008897">
    <property type="term" value="F:holo-[acyl-carrier-protein] synthase activity"/>
    <property type="evidence" value="ECO:0007669"/>
    <property type="project" value="InterPro"/>
</dbReference>
<proteinExistence type="inferred from homology"/>
<reference evidence="4 5" key="1">
    <citation type="submission" date="2010-12" db="EMBL/GenBank/DDBJ databases">
        <authorList>
            <person name="Muzny D."/>
            <person name="Qin X."/>
            <person name="Deng J."/>
            <person name="Jiang H."/>
            <person name="Liu Y."/>
            <person name="Qu J."/>
            <person name="Song X.-Z."/>
            <person name="Zhang L."/>
            <person name="Thornton R."/>
            <person name="Coyle M."/>
            <person name="Francisco L."/>
            <person name="Jackson L."/>
            <person name="Javaid M."/>
            <person name="Korchina V."/>
            <person name="Kovar C."/>
            <person name="Mata R."/>
            <person name="Mathew T."/>
            <person name="Ngo R."/>
            <person name="Nguyen L."/>
            <person name="Nguyen N."/>
            <person name="Okwuonu G."/>
            <person name="Ongeri F."/>
            <person name="Pham C."/>
            <person name="Simmons D."/>
            <person name="Wilczek-Boney K."/>
            <person name="Hale W."/>
            <person name="Jakkamsetti A."/>
            <person name="Pham P."/>
            <person name="Ruth R."/>
            <person name="San Lucas F."/>
            <person name="Warren J."/>
            <person name="Zhang J."/>
            <person name="Zhao Z."/>
            <person name="Zhou C."/>
            <person name="Zhu D."/>
            <person name="Lee S."/>
            <person name="Bess C."/>
            <person name="Blankenburg K."/>
            <person name="Forbes L."/>
            <person name="Fu Q."/>
            <person name="Gubbala S."/>
            <person name="Hirani K."/>
            <person name="Jayaseelan J.C."/>
            <person name="Lara F."/>
            <person name="Munidasa M."/>
            <person name="Palculict T."/>
            <person name="Patil S."/>
            <person name="Pu L.-L."/>
            <person name="Saada N."/>
            <person name="Tang L."/>
            <person name="Weissenberger G."/>
            <person name="Zhu Y."/>
            <person name="Hemphill L."/>
            <person name="Shang Y."/>
            <person name="Youmans B."/>
            <person name="Ayvaz T."/>
            <person name="Ross M."/>
            <person name="Santibanez J."/>
            <person name="Aqrawi P."/>
            <person name="Gross S."/>
            <person name="Joshi V."/>
            <person name="Fowler G."/>
            <person name="Nazareth L."/>
            <person name="Reid J."/>
            <person name="Worley K."/>
            <person name="Petrosino J."/>
            <person name="Highlander S."/>
            <person name="Gibbs R."/>
        </authorList>
    </citation>
    <scope>NUCLEOTIDE SEQUENCE [LARGE SCALE GENOMIC DNA]</scope>
    <source>
        <strain evidence="4 5">ATCC 23263</strain>
    </source>
</reference>
<dbReference type="STRING" id="887929.HMP0721_1777"/>
<accession>E6MIE2</accession>
<dbReference type="Pfam" id="PF01648">
    <property type="entry name" value="ACPS"/>
    <property type="match status" value="1"/>
</dbReference>
<comment type="similarity">
    <text evidence="1">Belongs to the P-Pant transferase superfamily. Gsp/Sfp/HetI/AcpT family.</text>
</comment>
<keyword evidence="2 4" id="KW-0808">Transferase</keyword>
<sequence length="192" mass="20781">MDKLMIYWAPAASLKGTVHSVIEELAARALRDQGVVPPVRFGRAAHGKPFLPDDPHRHFNGSHSGGIAVCAFWERPLGIDLQQVSAKPRAQAIARRLMHPNEVARLAASADAERLFFRLWAQKEAVMKATGDGFALPMSRFEVRQTGGGAQVVGVGLSGWTLAPVPGFPGFEAWVCVRGTVPVMAVRALPLR</sequence>
<keyword evidence="5" id="KW-1185">Reference proteome</keyword>